<sequence length="352" mass="39241">MGVAGAASRQTTATPRAKENRRKTSKSQSRYLPSHRSAAVVVSKKQKKRKEKVKESKPLGPGTRPGSHQQFPITIDSDDESDSAESMETSASAAVRAYSMPATPINRSRVFSNRQWTPNTSTLRFQPYLVDASPASSYANDSIELTLADITDCNLRQETARLMAVAPGLPVADIYHLLMERRVHFEAAKQDVIRQSQRPFATQRPQPQTRAATFPSTRSDDIQRDVENDTYIKIDFDDPEIIFDKDAPTESLPESSRQRRPSQARPKKSAKKSTVKSSKGRVAGDINRGMRETSYDRSVIVPDEEVLEDADETYSESDNADVDMTDDGTDLTIDMEPEFSYNSDILSGPMSR</sequence>
<evidence type="ECO:0000256" key="1">
    <source>
        <dbReference type="SAM" id="MobiDB-lite"/>
    </source>
</evidence>
<organism evidence="2 3">
    <name type="scientific">Didymella heteroderae</name>
    <dbReference type="NCBI Taxonomy" id="1769908"/>
    <lineage>
        <taxon>Eukaryota</taxon>
        <taxon>Fungi</taxon>
        <taxon>Dikarya</taxon>
        <taxon>Ascomycota</taxon>
        <taxon>Pezizomycotina</taxon>
        <taxon>Dothideomycetes</taxon>
        <taxon>Pleosporomycetidae</taxon>
        <taxon>Pleosporales</taxon>
        <taxon>Pleosporineae</taxon>
        <taxon>Didymellaceae</taxon>
        <taxon>Didymella</taxon>
    </lineage>
</organism>
<proteinExistence type="predicted"/>
<feature type="compositionally biased region" description="Acidic residues" evidence="1">
    <location>
        <begin position="302"/>
        <end position="337"/>
    </location>
</feature>
<reference evidence="2" key="1">
    <citation type="submission" date="2019-04" db="EMBL/GenBank/DDBJ databases">
        <title>Sequencing of skin fungus with MAO and IRED activity.</title>
        <authorList>
            <person name="Marsaioli A.J."/>
            <person name="Bonatto J.M.C."/>
            <person name="Reis Junior O."/>
        </authorList>
    </citation>
    <scope>NUCLEOTIDE SEQUENCE</scope>
    <source>
        <strain evidence="2">28M1</strain>
    </source>
</reference>
<comment type="caution">
    <text evidence="2">The sequence shown here is derived from an EMBL/GenBank/DDBJ whole genome shotgun (WGS) entry which is preliminary data.</text>
</comment>
<dbReference type="Proteomes" id="UP000758155">
    <property type="component" value="Unassembled WGS sequence"/>
</dbReference>
<feature type="compositionally biased region" description="Polar residues" evidence="1">
    <location>
        <begin position="196"/>
        <end position="217"/>
    </location>
</feature>
<feature type="compositionally biased region" description="Basic residues" evidence="1">
    <location>
        <begin position="258"/>
        <end position="274"/>
    </location>
</feature>
<accession>A0A9P4WU72</accession>
<dbReference type="EMBL" id="SWKV01000018">
    <property type="protein sequence ID" value="KAF3041886.1"/>
    <property type="molecule type" value="Genomic_DNA"/>
</dbReference>
<dbReference type="AlphaFoldDB" id="A0A9P4WU72"/>
<feature type="region of interest" description="Disordered" evidence="1">
    <location>
        <begin position="1"/>
        <end position="91"/>
    </location>
</feature>
<feature type="compositionally biased region" description="Acidic residues" evidence="1">
    <location>
        <begin position="76"/>
        <end position="85"/>
    </location>
</feature>
<name>A0A9P4WU72_9PLEO</name>
<gene>
    <name evidence="2" type="ORF">E8E12_004789</name>
</gene>
<keyword evidence="3" id="KW-1185">Reference proteome</keyword>
<protein>
    <submittedName>
        <fullName evidence="2">Uncharacterized protein</fullName>
    </submittedName>
</protein>
<feature type="region of interest" description="Disordered" evidence="1">
    <location>
        <begin position="196"/>
        <end position="226"/>
    </location>
</feature>
<evidence type="ECO:0000313" key="3">
    <source>
        <dbReference type="Proteomes" id="UP000758155"/>
    </source>
</evidence>
<feature type="region of interest" description="Disordered" evidence="1">
    <location>
        <begin position="243"/>
        <end position="352"/>
    </location>
</feature>
<evidence type="ECO:0000313" key="2">
    <source>
        <dbReference type="EMBL" id="KAF3041886.1"/>
    </source>
</evidence>
<dbReference type="OrthoDB" id="3798749at2759"/>